<dbReference type="Proteomes" id="UP000007460">
    <property type="component" value="Chromosome"/>
</dbReference>
<reference evidence="2 3" key="1">
    <citation type="journal article" date="2010" name="J. Bacteriol.">
        <title>Complete genome sequence of "Candidatus Puniceispirillum marinum" IMCC1322, a representative of the SAR116 clade in the Alphaproteobacteria.</title>
        <authorList>
            <person name="Oh H.M."/>
            <person name="Kwon K.K."/>
            <person name="Kang I."/>
            <person name="Kang S.G."/>
            <person name="Lee J.H."/>
            <person name="Kim S.J."/>
            <person name="Cho J.C."/>
        </authorList>
    </citation>
    <scope>NUCLEOTIDE SEQUENCE [LARGE SCALE GENOMIC DNA]</scope>
    <source>
        <strain evidence="2 3">IMCC1322</strain>
    </source>
</reference>
<dbReference type="HOGENOM" id="CLU_029499_10_0_5"/>
<dbReference type="OrthoDB" id="9814110at2"/>
<dbReference type="InterPro" id="IPR029044">
    <property type="entry name" value="Nucleotide-diphossugar_trans"/>
</dbReference>
<name>D5BSH8_PUNMI</name>
<dbReference type="EMBL" id="CP001751">
    <property type="protein sequence ID" value="ADE39225.1"/>
    <property type="molecule type" value="Genomic_DNA"/>
</dbReference>
<dbReference type="KEGG" id="apb:SAR116_0982"/>
<dbReference type="CDD" id="cd02524">
    <property type="entry name" value="G1P_cytidylyltransferase"/>
    <property type="match status" value="1"/>
</dbReference>
<keyword evidence="2" id="KW-0808">Transferase</keyword>
<dbReference type="PANTHER" id="PTHR47183:SF1">
    <property type="entry name" value="GLUCOSE-1-PHOSPHATE CYTIDYLYLTRANSFERASE"/>
    <property type="match status" value="1"/>
</dbReference>
<sequence>MKLVILAGGFGTRISEESESKPKPMIEIGQKPILWHIMKYFSNFGVEEFIICAGYRAYQIKEYFFNYHLHNSDLVVSLKDGKIETMHTQAENWKVTVIDTGLNTMTGGRIKRIEPYLGSDERFLLTYGDGLGDVNIRDLIKQHMEDKVLATVTAVQPPTRFGNLEIAQANRVRQFVEKPDTSSFVSGGFFVLHRDVINLIEDDTTVWEQEPLVKLASQNELSAYKHHGFWQPMDTLREQRYLEALWNEGQAPWQVW</sequence>
<dbReference type="InterPro" id="IPR005835">
    <property type="entry name" value="NTP_transferase_dom"/>
</dbReference>
<dbReference type="InterPro" id="IPR013446">
    <property type="entry name" value="G1P_cyt_trans-like"/>
</dbReference>
<dbReference type="SUPFAM" id="SSF53448">
    <property type="entry name" value="Nucleotide-diphospho-sugar transferases"/>
    <property type="match status" value="1"/>
</dbReference>
<dbReference type="eggNOG" id="COG1208">
    <property type="taxonomic scope" value="Bacteria"/>
</dbReference>
<dbReference type="GO" id="GO:0047343">
    <property type="term" value="F:glucose-1-phosphate cytidylyltransferase activity"/>
    <property type="evidence" value="ECO:0007669"/>
    <property type="project" value="UniProtKB-EC"/>
</dbReference>
<protein>
    <submittedName>
        <fullName evidence="2">Glucose-1-phosphate cytidylyltransferase</fullName>
        <ecNumber evidence="2">2.7.7.33</ecNumber>
    </submittedName>
</protein>
<dbReference type="STRING" id="488538.SAR116_0982"/>
<dbReference type="Pfam" id="PF00483">
    <property type="entry name" value="NTP_transferase"/>
    <property type="match status" value="1"/>
</dbReference>
<evidence type="ECO:0000313" key="3">
    <source>
        <dbReference type="Proteomes" id="UP000007460"/>
    </source>
</evidence>
<keyword evidence="2" id="KW-0548">Nucleotidyltransferase</keyword>
<dbReference type="EC" id="2.7.7.33" evidence="2"/>
<proteinExistence type="predicted"/>
<dbReference type="NCBIfam" id="TIGR02623">
    <property type="entry name" value="G1P_cyt_trans"/>
    <property type="match status" value="1"/>
</dbReference>
<dbReference type="Gene3D" id="3.90.550.10">
    <property type="entry name" value="Spore Coat Polysaccharide Biosynthesis Protein SpsA, Chain A"/>
    <property type="match status" value="1"/>
</dbReference>
<dbReference type="PANTHER" id="PTHR47183">
    <property type="entry name" value="GLUCOSE-1-PHOSPHATE CYTIDYLYLTRANSFERASE-RELATED"/>
    <property type="match status" value="1"/>
</dbReference>
<dbReference type="AlphaFoldDB" id="D5BSH8"/>
<feature type="domain" description="Nucleotidyl transferase" evidence="1">
    <location>
        <begin position="4"/>
        <end position="224"/>
    </location>
</feature>
<gene>
    <name evidence="2" type="ordered locus">SAR116_0982</name>
</gene>
<dbReference type="GO" id="GO:0009243">
    <property type="term" value="P:O antigen biosynthetic process"/>
    <property type="evidence" value="ECO:0007669"/>
    <property type="project" value="InterPro"/>
</dbReference>
<evidence type="ECO:0000259" key="1">
    <source>
        <dbReference type="Pfam" id="PF00483"/>
    </source>
</evidence>
<accession>D5BSH8</accession>
<dbReference type="RefSeq" id="WP_013045854.1">
    <property type="nucleotide sequence ID" value="NC_014010.1"/>
</dbReference>
<organism evidence="2 3">
    <name type="scientific">Puniceispirillum marinum (strain IMCC1322)</name>
    <dbReference type="NCBI Taxonomy" id="488538"/>
    <lineage>
        <taxon>Bacteria</taxon>
        <taxon>Pseudomonadati</taxon>
        <taxon>Pseudomonadota</taxon>
        <taxon>Alphaproteobacteria</taxon>
        <taxon>Candidatus Puniceispirillales</taxon>
        <taxon>Candidatus Puniceispirillaceae</taxon>
        <taxon>Candidatus Puniceispirillum</taxon>
    </lineage>
</organism>
<keyword evidence="3" id="KW-1185">Reference proteome</keyword>
<dbReference type="InterPro" id="IPR046981">
    <property type="entry name" value="G1P_cyt_trans"/>
</dbReference>
<evidence type="ECO:0000313" key="2">
    <source>
        <dbReference type="EMBL" id="ADE39225.1"/>
    </source>
</evidence>